<feature type="transmembrane region" description="Helical" evidence="6">
    <location>
        <begin position="422"/>
        <end position="445"/>
    </location>
</feature>
<keyword evidence="4 6" id="KW-1133">Transmembrane helix</keyword>
<feature type="transmembrane region" description="Helical" evidence="6">
    <location>
        <begin position="80"/>
        <end position="104"/>
    </location>
</feature>
<dbReference type="PATRIC" id="fig|1273541.4.peg.1581"/>
<dbReference type="GeneID" id="26099821"/>
<evidence type="ECO:0000256" key="5">
    <source>
        <dbReference type="ARBA" id="ARBA00023136"/>
    </source>
</evidence>
<dbReference type="Pfam" id="PF00662">
    <property type="entry name" value="Proton_antipo_N"/>
    <property type="match status" value="1"/>
</dbReference>
<dbReference type="RefSeq" id="WP_143522156.1">
    <property type="nucleotide sequence ID" value="NZ_CP013011.1"/>
</dbReference>
<dbReference type="GO" id="GO:0008137">
    <property type="term" value="F:NADH dehydrogenase (ubiquinone) activity"/>
    <property type="evidence" value="ECO:0007669"/>
    <property type="project" value="InterPro"/>
</dbReference>
<dbReference type="InterPro" id="IPR001516">
    <property type="entry name" value="Proton_antipo_N"/>
</dbReference>
<feature type="transmembrane region" description="Helical" evidence="6">
    <location>
        <begin position="342"/>
        <end position="363"/>
    </location>
</feature>
<dbReference type="Proteomes" id="UP000058613">
    <property type="component" value="Chromosome"/>
</dbReference>
<feature type="transmembrane region" description="Helical" evidence="6">
    <location>
        <begin position="220"/>
        <end position="243"/>
    </location>
</feature>
<evidence type="ECO:0000256" key="2">
    <source>
        <dbReference type="ARBA" id="ARBA00022475"/>
    </source>
</evidence>
<feature type="transmembrane region" description="Helical" evidence="6">
    <location>
        <begin position="125"/>
        <end position="143"/>
    </location>
</feature>
<dbReference type="PANTHER" id="PTHR42703:SF1">
    <property type="entry name" value="NA(+)_H(+) ANTIPORTER SUBUNIT D1"/>
    <property type="match status" value="1"/>
</dbReference>
<feature type="transmembrane region" description="Helical" evidence="6">
    <location>
        <begin position="149"/>
        <end position="170"/>
    </location>
</feature>
<dbReference type="InterPro" id="IPR003918">
    <property type="entry name" value="NADH_UbQ_OxRdtase"/>
</dbReference>
<evidence type="ECO:0000256" key="6">
    <source>
        <dbReference type="SAM" id="Phobius"/>
    </source>
</evidence>
<dbReference type="AlphaFoldDB" id="A0A0P0N4X9"/>
<evidence type="ECO:0000256" key="1">
    <source>
        <dbReference type="ARBA" id="ARBA00004651"/>
    </source>
</evidence>
<keyword evidence="3 6" id="KW-0812">Transmembrane</keyword>
<dbReference type="GO" id="GO:0005886">
    <property type="term" value="C:plasma membrane"/>
    <property type="evidence" value="ECO:0007669"/>
    <property type="project" value="UniProtKB-SubCell"/>
</dbReference>
<dbReference type="KEGG" id="pdl:Pyrde_1480"/>
<evidence type="ECO:0000313" key="10">
    <source>
        <dbReference type="Proteomes" id="UP000058613"/>
    </source>
</evidence>
<protein>
    <submittedName>
        <fullName evidence="9">NADH-ubiquinone oxidoreductase chain M</fullName>
    </submittedName>
</protein>
<reference evidence="9 10" key="1">
    <citation type="submission" date="2015-10" db="EMBL/GenBank/DDBJ databases">
        <title>Complete genome sequence of hyperthermophilic archaeon Pyrodictium delaneyi Su06.</title>
        <authorList>
            <person name="Jung J.-H."/>
            <person name="Lin J."/>
            <person name="Holden J.F."/>
            <person name="Park C.-S."/>
        </authorList>
    </citation>
    <scope>NUCLEOTIDE SEQUENCE [LARGE SCALE GENOMIC DNA]</scope>
    <source>
        <strain evidence="9 10">Su06</strain>
    </source>
</reference>
<evidence type="ECO:0000259" key="8">
    <source>
        <dbReference type="Pfam" id="PF00662"/>
    </source>
</evidence>
<dbReference type="EMBL" id="CP013011">
    <property type="protein sequence ID" value="ALL01523.1"/>
    <property type="molecule type" value="Genomic_DNA"/>
</dbReference>
<gene>
    <name evidence="9" type="ORF">Pyrde_1480</name>
</gene>
<dbReference type="STRING" id="1273541.Pyrde_1480"/>
<dbReference type="InterPro" id="IPR050586">
    <property type="entry name" value="CPA3_Na-H_Antiporter_D"/>
</dbReference>
<feature type="transmembrane region" description="Helical" evidence="6">
    <location>
        <begin position="465"/>
        <end position="490"/>
    </location>
</feature>
<dbReference type="PRINTS" id="PR01437">
    <property type="entry name" value="NUOXDRDTASE4"/>
</dbReference>
<feature type="transmembrane region" description="Helical" evidence="6">
    <location>
        <begin position="383"/>
        <end position="402"/>
    </location>
</feature>
<dbReference type="GO" id="GO:0042773">
    <property type="term" value="P:ATP synthesis coupled electron transport"/>
    <property type="evidence" value="ECO:0007669"/>
    <property type="project" value="InterPro"/>
</dbReference>
<dbReference type="InterPro" id="IPR001750">
    <property type="entry name" value="ND/Mrp_TM"/>
</dbReference>
<dbReference type="Pfam" id="PF00361">
    <property type="entry name" value="Proton_antipo_M"/>
    <property type="match status" value="1"/>
</dbReference>
<name>A0A0P0N4X9_9CREN</name>
<accession>A0A0P0N4X9</accession>
<keyword evidence="2" id="KW-1003">Cell membrane</keyword>
<evidence type="ECO:0000256" key="3">
    <source>
        <dbReference type="ARBA" id="ARBA00022692"/>
    </source>
</evidence>
<feature type="domain" description="NADH-Ubiquinone oxidoreductase (complex I) chain 5 N-terminal" evidence="8">
    <location>
        <begin position="79"/>
        <end position="111"/>
    </location>
</feature>
<sequence>MEEQIISLPLLWLSVLAPIVSGIASGLYARSIGSRGHMLLTAASWLISIALLIPGATIALRGNVVIDPLWAIVPGVGVFSLFLDSIGAILALTIAIVSLLIALYSLPYMEHRFEEMKAGEKSWGVYYMLYQLFTAGMLGAVLAGNGVLFYLFLELTLIPSALLIVLYGYGDRIRVGLIYLVWTHVGALLFLLGLFLVGIYDYYVPGSGYVTGVGAGRLLPLALIVVGLGMKSALAGLHIWLPYAHAEAPTPVSALLSPLLIGLGGYAMLRVGIGFFPDVWQRISIILFIWAVATMLYGGFLVLAQRDVKRLFAYSSVSQMGYMMLGLAVANPLGEAGAMLHYVAHALGKAILFGVAGVLIAGLGTRRLDDLGGLLSRMPYTAAVSLLGFMLLSGLPPTLGLWSEVYLVFGFADWAMGYGPGVFVLLAVATAAAMTLTAIYSFLAFKNMFLGGPGPSTEKASEDKVRGLLAPLVILGVLGIALFLAVGVLAGPMLDTMHVVYG</sequence>
<evidence type="ECO:0000313" key="9">
    <source>
        <dbReference type="EMBL" id="ALL01523.1"/>
    </source>
</evidence>
<feature type="transmembrane region" description="Helical" evidence="6">
    <location>
        <begin position="39"/>
        <end position="60"/>
    </location>
</feature>
<keyword evidence="5 6" id="KW-0472">Membrane</keyword>
<keyword evidence="9" id="KW-0830">Ubiquinone</keyword>
<dbReference type="PANTHER" id="PTHR42703">
    <property type="entry name" value="NADH DEHYDROGENASE"/>
    <property type="match status" value="1"/>
</dbReference>
<evidence type="ECO:0000256" key="4">
    <source>
        <dbReference type="ARBA" id="ARBA00022989"/>
    </source>
</evidence>
<feature type="transmembrane region" description="Helical" evidence="6">
    <location>
        <begin position="6"/>
        <end position="27"/>
    </location>
</feature>
<feature type="domain" description="NADH:quinone oxidoreductase/Mrp antiporter transmembrane" evidence="7">
    <location>
        <begin position="144"/>
        <end position="420"/>
    </location>
</feature>
<proteinExistence type="predicted"/>
<evidence type="ECO:0000259" key="7">
    <source>
        <dbReference type="Pfam" id="PF00361"/>
    </source>
</evidence>
<feature type="transmembrane region" description="Helical" evidence="6">
    <location>
        <begin position="177"/>
        <end position="200"/>
    </location>
</feature>
<organism evidence="9 10">
    <name type="scientific">Pyrodictium delaneyi</name>
    <dbReference type="NCBI Taxonomy" id="1273541"/>
    <lineage>
        <taxon>Archaea</taxon>
        <taxon>Thermoproteota</taxon>
        <taxon>Thermoprotei</taxon>
        <taxon>Desulfurococcales</taxon>
        <taxon>Pyrodictiaceae</taxon>
        <taxon>Pyrodictium</taxon>
    </lineage>
</organism>
<dbReference type="OrthoDB" id="19089at2157"/>
<comment type="subcellular location">
    <subcellularLocation>
        <location evidence="1">Cell membrane</location>
        <topology evidence="1">Multi-pass membrane protein</topology>
    </subcellularLocation>
</comment>
<feature type="transmembrane region" description="Helical" evidence="6">
    <location>
        <begin position="255"/>
        <end position="277"/>
    </location>
</feature>
<feature type="transmembrane region" description="Helical" evidence="6">
    <location>
        <begin position="311"/>
        <end position="330"/>
    </location>
</feature>
<feature type="transmembrane region" description="Helical" evidence="6">
    <location>
        <begin position="283"/>
        <end position="304"/>
    </location>
</feature>